<keyword evidence="2" id="KW-1185">Reference proteome</keyword>
<evidence type="ECO:0000313" key="2">
    <source>
        <dbReference type="Proteomes" id="UP001442841"/>
    </source>
</evidence>
<gene>
    <name evidence="1" type="ORF">AADG42_12005</name>
</gene>
<dbReference type="PANTHER" id="PTHR43167:SF1">
    <property type="entry name" value="PUTATIVE (AFU_ORTHOLOGUE AFUA_6G01830)-RELATED"/>
    <property type="match status" value="1"/>
</dbReference>
<proteinExistence type="predicted"/>
<organism evidence="1 2">
    <name type="scientific">Ammonicoccus fulvus</name>
    <dbReference type="NCBI Taxonomy" id="3138240"/>
    <lineage>
        <taxon>Bacteria</taxon>
        <taxon>Bacillati</taxon>
        <taxon>Actinomycetota</taxon>
        <taxon>Actinomycetes</taxon>
        <taxon>Propionibacteriales</taxon>
        <taxon>Propionibacteriaceae</taxon>
        <taxon>Ammonicoccus</taxon>
    </lineage>
</organism>
<sequence>MSVHPEIPELVTRALRAAWSGGYVHATRTETGRLLATLAATRKGTIAECGSGVGAAWLRSGAPRRTRVISAGPEARLSEDATEAFTEADIELVAADFVELAAHGPFSLLVLDADCAQTADRDEMVSMIAPGGMIVIDDLVPCYDWPPRTRGSIDVMRLEWLTDPRLASTETQVAEDAAVLVAVRRS</sequence>
<dbReference type="Gene3D" id="3.40.50.150">
    <property type="entry name" value="Vaccinia Virus protein VP39"/>
    <property type="match status" value="1"/>
</dbReference>
<dbReference type="SUPFAM" id="SSF53335">
    <property type="entry name" value="S-adenosyl-L-methionine-dependent methyltransferases"/>
    <property type="match status" value="1"/>
</dbReference>
<accession>A0ABZ3FQL2</accession>
<dbReference type="RefSeq" id="WP_425309451.1">
    <property type="nucleotide sequence ID" value="NZ_CP154795.1"/>
</dbReference>
<protein>
    <submittedName>
        <fullName evidence="1">Cytidine deaminase</fullName>
    </submittedName>
</protein>
<reference evidence="1 2" key="1">
    <citation type="submission" date="2024-04" db="EMBL/GenBank/DDBJ databases">
        <title>Isolation of an actinomycete strain from pig manure.</title>
        <authorList>
            <person name="Gong T."/>
            <person name="Yu Z."/>
            <person name="An M."/>
            <person name="Wei C."/>
            <person name="Yang W."/>
            <person name="Liu L."/>
        </authorList>
    </citation>
    <scope>NUCLEOTIDE SEQUENCE [LARGE SCALE GENOMIC DNA]</scope>
    <source>
        <strain evidence="1 2">ZF39</strain>
    </source>
</reference>
<dbReference type="Proteomes" id="UP001442841">
    <property type="component" value="Chromosome"/>
</dbReference>
<name>A0ABZ3FQL2_9ACTN</name>
<dbReference type="PANTHER" id="PTHR43167">
    <property type="entry name" value="PUTATIVE (AFU_ORTHOLOGUE AFUA_6G01830)-RELATED"/>
    <property type="match status" value="1"/>
</dbReference>
<dbReference type="InterPro" id="IPR029063">
    <property type="entry name" value="SAM-dependent_MTases_sf"/>
</dbReference>
<evidence type="ECO:0000313" key="1">
    <source>
        <dbReference type="EMBL" id="XAN07995.1"/>
    </source>
</evidence>
<dbReference type="EMBL" id="CP154795">
    <property type="protein sequence ID" value="XAN07995.1"/>
    <property type="molecule type" value="Genomic_DNA"/>
</dbReference>